<feature type="binding site" evidence="4">
    <location>
        <begin position="187"/>
        <end position="189"/>
    </location>
    <ligand>
        <name>ATP</name>
        <dbReference type="ChEBI" id="CHEBI:30616"/>
    </ligand>
</feature>
<feature type="binding site" evidence="3">
    <location>
        <position position="43"/>
    </location>
    <ligand>
        <name>substrate</name>
    </ligand>
</feature>
<feature type="binding site" evidence="4">
    <location>
        <begin position="7"/>
        <end position="15"/>
    </location>
    <ligand>
        <name>ATP</name>
        <dbReference type="ChEBI" id="CHEBI:30616"/>
    </ligand>
</feature>
<name>A0A345VJ95_9STRE</name>
<comment type="similarity">
    <text evidence="1">Belongs to the DCK/DGK family.</text>
</comment>
<dbReference type="InterPro" id="IPR031314">
    <property type="entry name" value="DNK_dom"/>
</dbReference>
<dbReference type="PIRSF" id="PIRSF000705">
    <property type="entry name" value="DNK"/>
    <property type="match status" value="1"/>
</dbReference>
<feature type="active site" description="Proton acceptor" evidence="2">
    <location>
        <position position="77"/>
    </location>
</feature>
<feature type="binding site" evidence="3">
    <location>
        <position position="83"/>
    </location>
    <ligand>
        <name>substrate</name>
    </ligand>
</feature>
<reference evidence="6 7" key="1">
    <citation type="submission" date="2017-07" db="EMBL/GenBank/DDBJ databases">
        <title>Streptococcus pluranimalium as cause of bovine abortion.</title>
        <authorList>
            <person name="Rodriguez Campos S."/>
            <person name="Gobeli Brawand S."/>
            <person name="Brodard I."/>
            <person name="Rychener L."/>
            <person name="Perreten V."/>
        </authorList>
    </citation>
    <scope>NUCLEOTIDE SEQUENCE [LARGE SCALE GENOMIC DNA]</scope>
    <source>
        <strain evidence="6 7">14A0014</strain>
    </source>
</reference>
<sequence>MLIVLAGTIGAGKSSLAKALGEHLGTDVFYESVDNNPVLDLYYENPKQYAFLLQIYFLNKRFESIKAAYKDDNNVLDRSIFEDELFLTLNYKQGNVTKTELDIYKELLNNMMEELDGMPKKRPDLLIYIDVTFDKMLERIEKRGRSFEQIDGNPDLHNYYQLVHAEYPEWYDNYDFSPKMRILGDELDFVNSEKDLQTVLAMIDEQLAVLDLQKSRRSRESYFFEKNNSLDLSKVNNHDIINKVLK</sequence>
<dbReference type="PANTHER" id="PTHR10513">
    <property type="entry name" value="DEOXYNUCLEOSIDE KINASE"/>
    <property type="match status" value="1"/>
</dbReference>
<dbReference type="EMBL" id="CP022601">
    <property type="protein sequence ID" value="AXJ12797.1"/>
    <property type="molecule type" value="Genomic_DNA"/>
</dbReference>
<feature type="binding site" evidence="3">
    <location>
        <position position="31"/>
    </location>
    <ligand>
        <name>substrate</name>
    </ligand>
</feature>
<dbReference type="Proteomes" id="UP000255411">
    <property type="component" value="Chromosome"/>
</dbReference>
<keyword evidence="6" id="KW-0808">Transferase</keyword>
<dbReference type="EC" id="2.7.1.113" evidence="6"/>
<dbReference type="InterPro" id="IPR027417">
    <property type="entry name" value="P-loop_NTPase"/>
</dbReference>
<dbReference type="InterPro" id="IPR002624">
    <property type="entry name" value="DCK/DGK"/>
</dbReference>
<keyword evidence="4" id="KW-0067">ATP-binding</keyword>
<proteinExistence type="inferred from homology"/>
<dbReference type="GO" id="GO:0005524">
    <property type="term" value="F:ATP binding"/>
    <property type="evidence" value="ECO:0007669"/>
    <property type="project" value="UniProtKB-KW"/>
</dbReference>
<evidence type="ECO:0000259" key="5">
    <source>
        <dbReference type="Pfam" id="PF01712"/>
    </source>
</evidence>
<organism evidence="6 7">
    <name type="scientific">Streptococcus pluranimalium</name>
    <dbReference type="NCBI Taxonomy" id="82348"/>
    <lineage>
        <taxon>Bacteria</taxon>
        <taxon>Bacillati</taxon>
        <taxon>Bacillota</taxon>
        <taxon>Bacilli</taxon>
        <taxon>Lactobacillales</taxon>
        <taxon>Streptococcaceae</taxon>
        <taxon>Streptococcus</taxon>
    </lineage>
</organism>
<evidence type="ECO:0000313" key="7">
    <source>
        <dbReference type="Proteomes" id="UP000255411"/>
    </source>
</evidence>
<dbReference type="GO" id="GO:0005737">
    <property type="term" value="C:cytoplasm"/>
    <property type="evidence" value="ECO:0007669"/>
    <property type="project" value="TreeGrafter"/>
</dbReference>
<evidence type="ECO:0000256" key="4">
    <source>
        <dbReference type="PIRSR" id="PIRSR000705-3"/>
    </source>
</evidence>
<feature type="domain" description="Deoxynucleoside kinase" evidence="5">
    <location>
        <begin position="3"/>
        <end position="205"/>
    </location>
</feature>
<evidence type="ECO:0000256" key="3">
    <source>
        <dbReference type="PIRSR" id="PIRSR000705-2"/>
    </source>
</evidence>
<feature type="binding site" evidence="3">
    <location>
        <position position="148"/>
    </location>
    <ligand>
        <name>substrate</name>
    </ligand>
</feature>
<gene>
    <name evidence="6" type="ORF">Sp14A_08740</name>
</gene>
<evidence type="ECO:0000256" key="1">
    <source>
        <dbReference type="ARBA" id="ARBA00007420"/>
    </source>
</evidence>
<dbReference type="SUPFAM" id="SSF52540">
    <property type="entry name" value="P-loop containing nucleoside triphosphate hydrolases"/>
    <property type="match status" value="1"/>
</dbReference>
<keyword evidence="6" id="KW-0418">Kinase</keyword>
<dbReference type="GO" id="GO:0004138">
    <property type="term" value="F:deoxyguanosine kinase activity"/>
    <property type="evidence" value="ECO:0007669"/>
    <property type="project" value="UniProtKB-EC"/>
</dbReference>
<dbReference type="PANTHER" id="PTHR10513:SF35">
    <property type="entry name" value="DEOXYADENOSINE KINASE"/>
    <property type="match status" value="1"/>
</dbReference>
<keyword evidence="4" id="KW-0547">Nucleotide-binding</keyword>
<feature type="binding site" evidence="4">
    <location>
        <begin position="139"/>
        <end position="143"/>
    </location>
    <ligand>
        <name>ATP</name>
        <dbReference type="ChEBI" id="CHEBI:30616"/>
    </ligand>
</feature>
<feature type="binding site" evidence="3">
    <location>
        <position position="54"/>
    </location>
    <ligand>
        <name>substrate</name>
    </ligand>
</feature>
<feature type="binding site" evidence="3">
    <location>
        <position position="78"/>
    </location>
    <ligand>
        <name>substrate</name>
    </ligand>
</feature>
<dbReference type="InterPro" id="IPR050566">
    <property type="entry name" value="Deoxyribonucleoside_kinase"/>
</dbReference>
<protein>
    <submittedName>
        <fullName evidence="6">Deoxyguanosine kinase</fullName>
        <ecNumber evidence="6">2.7.1.113</ecNumber>
    </submittedName>
</protein>
<dbReference type="Pfam" id="PF01712">
    <property type="entry name" value="dNK"/>
    <property type="match status" value="1"/>
</dbReference>
<evidence type="ECO:0000313" key="6">
    <source>
        <dbReference type="EMBL" id="AXJ12797.1"/>
    </source>
</evidence>
<dbReference type="Gene3D" id="3.40.50.300">
    <property type="entry name" value="P-loop containing nucleotide triphosphate hydrolases"/>
    <property type="match status" value="1"/>
</dbReference>
<dbReference type="CDD" id="cd01673">
    <property type="entry name" value="dNK"/>
    <property type="match status" value="1"/>
</dbReference>
<evidence type="ECO:0000256" key="2">
    <source>
        <dbReference type="PIRSR" id="PIRSR000705-1"/>
    </source>
</evidence>
<dbReference type="AlphaFoldDB" id="A0A345VJ95"/>
<accession>A0A345VJ95</accession>